<keyword evidence="1" id="KW-0732">Signal</keyword>
<dbReference type="Gene3D" id="2.120.10.30">
    <property type="entry name" value="TolB, C-terminal domain"/>
    <property type="match status" value="1"/>
</dbReference>
<reference evidence="3" key="1">
    <citation type="submission" date="2016-11" db="EMBL/GenBank/DDBJ databases">
        <authorList>
            <person name="Varghese N."/>
            <person name="Submissions S."/>
        </authorList>
    </citation>
    <scope>NUCLEOTIDE SEQUENCE [LARGE SCALE GENOMIC DNA]</scope>
    <source>
        <strain evidence="3">DSM 26349</strain>
    </source>
</reference>
<dbReference type="SUPFAM" id="SSF82171">
    <property type="entry name" value="DPP6 N-terminal domain-like"/>
    <property type="match status" value="1"/>
</dbReference>
<keyword evidence="3" id="KW-1185">Reference proteome</keyword>
<evidence type="ECO:0008006" key="4">
    <source>
        <dbReference type="Google" id="ProtNLM"/>
    </source>
</evidence>
<gene>
    <name evidence="2" type="ORF">SAMN04487908_1147</name>
</gene>
<organism evidence="2 3">
    <name type="scientific">Aequorivita viscosa</name>
    <dbReference type="NCBI Taxonomy" id="797419"/>
    <lineage>
        <taxon>Bacteria</taxon>
        <taxon>Pseudomonadati</taxon>
        <taxon>Bacteroidota</taxon>
        <taxon>Flavobacteriia</taxon>
        <taxon>Flavobacteriales</taxon>
        <taxon>Flavobacteriaceae</taxon>
        <taxon>Aequorivita</taxon>
    </lineage>
</organism>
<feature type="signal peptide" evidence="1">
    <location>
        <begin position="1"/>
        <end position="18"/>
    </location>
</feature>
<proteinExistence type="predicted"/>
<dbReference type="Proteomes" id="UP000184172">
    <property type="component" value="Unassembled WGS sequence"/>
</dbReference>
<dbReference type="OrthoDB" id="9797498at2"/>
<name>A0A1M6IDZ4_9FLAO</name>
<evidence type="ECO:0000256" key="1">
    <source>
        <dbReference type="SAM" id="SignalP"/>
    </source>
</evidence>
<sequence length="288" mass="32377">MKNVLVLFFMLCNGLIFAQNNTEVYVFDVALAYEGLELLNARNVSNNKGYDNQPSFISNETLVFAGNNNGQTDISEYSCTSQVKKWANKESEGSEYSPQKFPSSNDLAAVRLDKDGKQRLYKYNTKTGTSSKIIENLEVAYFAFYNDEKILATVLSGSQMDLVMIDLKTKSADTLFQNAGRSLQKVPNSNSMSYTLINEDHNLDLYVLDMASNDSFFICELPFNTQDYVWMNDTQVLTGKGSKLYMYDTLGIPEWNKVASLDEYGVRNITRLAISPNGKKLALVADEL</sequence>
<accession>A0A1M6IDZ4</accession>
<dbReference type="RefSeq" id="WP_073218500.1">
    <property type="nucleotide sequence ID" value="NZ_FNNS01000007.1"/>
</dbReference>
<protein>
    <recommendedName>
        <fullName evidence="4">WD40-like Beta Propeller Repeat</fullName>
    </recommendedName>
</protein>
<dbReference type="EMBL" id="FQYV01000014">
    <property type="protein sequence ID" value="SHJ32623.1"/>
    <property type="molecule type" value="Genomic_DNA"/>
</dbReference>
<dbReference type="STRING" id="797419.SAMN05216556_1077"/>
<feature type="chain" id="PRO_5009918389" description="WD40-like Beta Propeller Repeat" evidence="1">
    <location>
        <begin position="19"/>
        <end position="288"/>
    </location>
</feature>
<evidence type="ECO:0000313" key="3">
    <source>
        <dbReference type="Proteomes" id="UP000184172"/>
    </source>
</evidence>
<dbReference type="AlphaFoldDB" id="A0A1M6IDZ4"/>
<evidence type="ECO:0000313" key="2">
    <source>
        <dbReference type="EMBL" id="SHJ32623.1"/>
    </source>
</evidence>
<dbReference type="InterPro" id="IPR011042">
    <property type="entry name" value="6-blade_b-propeller_TolB-like"/>
</dbReference>